<reference evidence="2 3" key="1">
    <citation type="journal article" date="2018" name="Syst. Appl. Microbiol.">
        <title>Pseudomonas gallaeciensis sp. nov., isolated from crude-oil-contaminated intertidal sand samples after the Prestige oil spill.</title>
        <authorList>
            <person name="Mulet M."/>
            <person name="Sanchez D."/>
            <person name="Rodriguez A.C."/>
            <person name="Nogales B."/>
            <person name="Bosch R."/>
            <person name="Busquets A."/>
            <person name="Gomila M."/>
            <person name="Lalucat J."/>
            <person name="Garcia-Valdes E."/>
        </authorList>
    </citation>
    <scope>NUCLEOTIDE SEQUENCE [LARGE SCALE GENOMIC DNA]</scope>
    <source>
        <strain evidence="2 3">V113</strain>
    </source>
</reference>
<sequence length="176" mass="19054">MKSHQSRSYTMKLKNAFIASSLAVALGFGGAALLTATSTYAYDETSTSAINVDEHRVNLKGYDTVSYFQGAPAEGNSRFAVEHDGALYYFANAENMKTFQANPTAYVPQYGGYCAMGAALGKKLDVDPSQYKVVDGKLYLNVNADVFQKWAEDVPGNIAKADSNWPLIKDLAPNAL</sequence>
<accession>A0A395R4M5</accession>
<protein>
    <recommendedName>
        <fullName evidence="4">YHS domain-containing protein</fullName>
    </recommendedName>
</protein>
<organism evidence="2 3">
    <name type="scientific">Pseudomonas abyssi</name>
    <dbReference type="NCBI Taxonomy" id="170540"/>
    <lineage>
        <taxon>Bacteria</taxon>
        <taxon>Pseudomonadati</taxon>
        <taxon>Pseudomonadota</taxon>
        <taxon>Gammaproteobacteria</taxon>
        <taxon>Pseudomonadales</taxon>
        <taxon>Pseudomonadaceae</taxon>
        <taxon>Pseudomonas</taxon>
    </lineage>
</organism>
<evidence type="ECO:0008006" key="4">
    <source>
        <dbReference type="Google" id="ProtNLM"/>
    </source>
</evidence>
<dbReference type="NCBIfam" id="NF041384">
    <property type="entry name" value="YHS_seleno_dom"/>
    <property type="match status" value="1"/>
</dbReference>
<gene>
    <name evidence="2" type="ORF">ASB58_08200</name>
</gene>
<name>A0A395R4M5_9PSED</name>
<comment type="caution">
    <text evidence="2">The sequence shown here is derived from an EMBL/GenBank/DDBJ whole genome shotgun (WGS) entry which is preliminary data.</text>
</comment>
<evidence type="ECO:0000313" key="3">
    <source>
        <dbReference type="Proteomes" id="UP000265411"/>
    </source>
</evidence>
<evidence type="ECO:0000256" key="1">
    <source>
        <dbReference type="SAM" id="SignalP"/>
    </source>
</evidence>
<feature type="signal peptide" evidence="1">
    <location>
        <begin position="1"/>
        <end position="41"/>
    </location>
</feature>
<keyword evidence="1" id="KW-0732">Signal</keyword>
<proteinExistence type="predicted"/>
<dbReference type="Proteomes" id="UP000265411">
    <property type="component" value="Unassembled WGS sequence"/>
</dbReference>
<dbReference type="AlphaFoldDB" id="A0A395R4M5"/>
<feature type="chain" id="PRO_5017295993" description="YHS domain-containing protein" evidence="1">
    <location>
        <begin position="42"/>
        <end position="176"/>
    </location>
</feature>
<keyword evidence="3" id="KW-1185">Reference proteome</keyword>
<dbReference type="EMBL" id="LMAZ01000002">
    <property type="protein sequence ID" value="RGP55056.1"/>
    <property type="molecule type" value="Genomic_DNA"/>
</dbReference>
<evidence type="ECO:0000313" key="2">
    <source>
        <dbReference type="EMBL" id="RGP55056.1"/>
    </source>
</evidence>